<sequence>MPFNTKGEMQICFECYGYFQPSFKNKKESSHVSRVLKVNYVKHGPPDRIQSDRGSKFEGKSRRKVERSHRRPRKKIMYDLVTLGRKEINWVANIVNYDWILNDESKEERRWKTPFEIYYGRRSNVLVKASLVCLDSNGDEVTSINENWSLRGGALRTYGEKLIFTAQNLTIEW</sequence>
<keyword evidence="3" id="KW-1185">Reference proteome</keyword>
<dbReference type="SUPFAM" id="SSF53098">
    <property type="entry name" value="Ribonuclease H-like"/>
    <property type="match status" value="1"/>
</dbReference>
<accession>A0A3M6TII6</accession>
<feature type="region of interest" description="Disordered" evidence="1">
    <location>
        <begin position="45"/>
        <end position="69"/>
    </location>
</feature>
<proteinExistence type="predicted"/>
<name>A0A3M6TII6_POCDA</name>
<dbReference type="Proteomes" id="UP000275408">
    <property type="component" value="Unassembled WGS sequence"/>
</dbReference>
<comment type="caution">
    <text evidence="2">The sequence shown here is derived from an EMBL/GenBank/DDBJ whole genome shotgun (WGS) entry which is preliminary data.</text>
</comment>
<dbReference type="InterPro" id="IPR012337">
    <property type="entry name" value="RNaseH-like_sf"/>
</dbReference>
<evidence type="ECO:0000256" key="1">
    <source>
        <dbReference type="SAM" id="MobiDB-lite"/>
    </source>
</evidence>
<organism evidence="2 3">
    <name type="scientific">Pocillopora damicornis</name>
    <name type="common">Cauliflower coral</name>
    <name type="synonym">Millepora damicornis</name>
    <dbReference type="NCBI Taxonomy" id="46731"/>
    <lineage>
        <taxon>Eukaryota</taxon>
        <taxon>Metazoa</taxon>
        <taxon>Cnidaria</taxon>
        <taxon>Anthozoa</taxon>
        <taxon>Hexacorallia</taxon>
        <taxon>Scleractinia</taxon>
        <taxon>Astrocoeniina</taxon>
        <taxon>Pocilloporidae</taxon>
        <taxon>Pocillopora</taxon>
    </lineage>
</organism>
<dbReference type="AlphaFoldDB" id="A0A3M6TII6"/>
<evidence type="ECO:0000313" key="2">
    <source>
        <dbReference type="EMBL" id="RMX41129.1"/>
    </source>
</evidence>
<reference evidence="2 3" key="1">
    <citation type="journal article" date="2018" name="Sci. Rep.">
        <title>Comparative analysis of the Pocillopora damicornis genome highlights role of immune system in coral evolution.</title>
        <authorList>
            <person name="Cunning R."/>
            <person name="Bay R.A."/>
            <person name="Gillette P."/>
            <person name="Baker A.C."/>
            <person name="Traylor-Knowles N."/>
        </authorList>
    </citation>
    <scope>NUCLEOTIDE SEQUENCE [LARGE SCALE GENOMIC DNA]</scope>
    <source>
        <strain evidence="2">RSMAS</strain>
        <tissue evidence="2">Whole animal</tissue>
    </source>
</reference>
<dbReference type="EMBL" id="RCHS01003527">
    <property type="protein sequence ID" value="RMX41129.1"/>
    <property type="molecule type" value="Genomic_DNA"/>
</dbReference>
<evidence type="ECO:0000313" key="3">
    <source>
        <dbReference type="Proteomes" id="UP000275408"/>
    </source>
</evidence>
<protein>
    <submittedName>
        <fullName evidence="2">Uncharacterized protein</fullName>
    </submittedName>
</protein>
<feature type="compositionally biased region" description="Basic and acidic residues" evidence="1">
    <location>
        <begin position="45"/>
        <end position="60"/>
    </location>
</feature>
<gene>
    <name evidence="2" type="ORF">pdam_00003274</name>
</gene>